<dbReference type="PANTHER" id="PTHR21032">
    <property type="entry name" value="G PATCH DOMAIN-CONTAINING PROTEIN 11"/>
    <property type="match status" value="1"/>
</dbReference>
<dbReference type="InterPro" id="IPR039249">
    <property type="entry name" value="GPATCH11"/>
</dbReference>
<organism evidence="3 4">
    <name type="scientific">Tribonema minus</name>
    <dbReference type="NCBI Taxonomy" id="303371"/>
    <lineage>
        <taxon>Eukaryota</taxon>
        <taxon>Sar</taxon>
        <taxon>Stramenopiles</taxon>
        <taxon>Ochrophyta</taxon>
        <taxon>PX clade</taxon>
        <taxon>Xanthophyceae</taxon>
        <taxon>Tribonematales</taxon>
        <taxon>Tribonemataceae</taxon>
        <taxon>Tribonema</taxon>
    </lineage>
</organism>
<feature type="region of interest" description="Disordered" evidence="1">
    <location>
        <begin position="1"/>
        <end position="32"/>
    </location>
</feature>
<dbReference type="InterPro" id="IPR025239">
    <property type="entry name" value="DUF4187"/>
</dbReference>
<dbReference type="Pfam" id="PF01585">
    <property type="entry name" value="G-patch"/>
    <property type="match status" value="1"/>
</dbReference>
<accession>A0A835ZDF5</accession>
<dbReference type="SMART" id="SM00443">
    <property type="entry name" value="G_patch"/>
    <property type="match status" value="1"/>
</dbReference>
<protein>
    <recommendedName>
        <fullName evidence="2">G-patch domain-containing protein</fullName>
    </recommendedName>
</protein>
<evidence type="ECO:0000313" key="3">
    <source>
        <dbReference type="EMBL" id="KAG5190951.1"/>
    </source>
</evidence>
<proteinExistence type="predicted"/>
<dbReference type="PROSITE" id="PS50174">
    <property type="entry name" value="G_PATCH"/>
    <property type="match status" value="1"/>
</dbReference>
<feature type="region of interest" description="Disordered" evidence="1">
    <location>
        <begin position="193"/>
        <end position="215"/>
    </location>
</feature>
<name>A0A835ZDF5_9STRA</name>
<dbReference type="Pfam" id="PF13821">
    <property type="entry name" value="DUF4187"/>
    <property type="match status" value="1"/>
</dbReference>
<dbReference type="EMBL" id="JAFCMP010000024">
    <property type="protein sequence ID" value="KAG5190951.1"/>
    <property type="molecule type" value="Genomic_DNA"/>
</dbReference>
<feature type="compositionally biased region" description="Acidic residues" evidence="1">
    <location>
        <begin position="204"/>
        <end position="215"/>
    </location>
</feature>
<dbReference type="GO" id="GO:0003676">
    <property type="term" value="F:nucleic acid binding"/>
    <property type="evidence" value="ECO:0007669"/>
    <property type="project" value="InterPro"/>
</dbReference>
<dbReference type="OrthoDB" id="786951at2759"/>
<keyword evidence="4" id="KW-1185">Reference proteome</keyword>
<evidence type="ECO:0000256" key="1">
    <source>
        <dbReference type="SAM" id="MobiDB-lite"/>
    </source>
</evidence>
<dbReference type="AlphaFoldDB" id="A0A835ZDF5"/>
<dbReference type="GO" id="GO:0000776">
    <property type="term" value="C:kinetochore"/>
    <property type="evidence" value="ECO:0007669"/>
    <property type="project" value="TreeGrafter"/>
</dbReference>
<sequence>MAKRFKKARLAAAAETQQQGRQHHHDADDYMSAAFTVPQPLSSLKARSALKPHPQEQQRTLSRKEVDALATDRRIEGLDTPIEATNPGFKLLMKLGWKRDAGLGKRGAGITAPIAAAVKQNRSGLGHESKAEARRAAAKAAAAEREQRARAQELAARKEFRSSMSGQFAARRLAADLTQAQRLVEQMDVATGVSGRTPLWPPEPEVEVEADDDGADQDDLSFAAAAQARGGAATSAAAATAAAAAAAAAGEESGGGGGDDADGGMMSEELRAEWAALSMAEQLACCLQYLRSTHLYCLYCGTRYDSAGDMDEHCPGVAKDDHDAEEL</sequence>
<comment type="caution">
    <text evidence="3">The sequence shown here is derived from an EMBL/GenBank/DDBJ whole genome shotgun (WGS) entry which is preliminary data.</text>
</comment>
<evidence type="ECO:0000313" key="4">
    <source>
        <dbReference type="Proteomes" id="UP000664859"/>
    </source>
</evidence>
<dbReference type="InterPro" id="IPR000467">
    <property type="entry name" value="G_patch_dom"/>
</dbReference>
<reference evidence="3" key="1">
    <citation type="submission" date="2021-02" db="EMBL/GenBank/DDBJ databases">
        <title>First Annotated Genome of the Yellow-green Alga Tribonema minus.</title>
        <authorList>
            <person name="Mahan K.M."/>
        </authorList>
    </citation>
    <scope>NUCLEOTIDE SEQUENCE</scope>
    <source>
        <strain evidence="3">UTEX B ZZ1240</strain>
    </source>
</reference>
<gene>
    <name evidence="3" type="ORF">JKP88DRAFT_197079</name>
</gene>
<dbReference type="SMART" id="SM01173">
    <property type="entry name" value="DUF4187"/>
    <property type="match status" value="1"/>
</dbReference>
<dbReference type="PANTHER" id="PTHR21032:SF0">
    <property type="entry name" value="G PATCH DOMAIN-CONTAINING PROTEIN 11"/>
    <property type="match status" value="1"/>
</dbReference>
<evidence type="ECO:0000259" key="2">
    <source>
        <dbReference type="PROSITE" id="PS50174"/>
    </source>
</evidence>
<feature type="domain" description="G-patch" evidence="2">
    <location>
        <begin position="84"/>
        <end position="130"/>
    </location>
</feature>
<dbReference type="Proteomes" id="UP000664859">
    <property type="component" value="Unassembled WGS sequence"/>
</dbReference>